<name>A0A644Y523_9ZZZZ</name>
<dbReference type="InterPro" id="IPR006036">
    <property type="entry name" value="K_uptake_TrkA"/>
</dbReference>
<dbReference type="InterPro" id="IPR003148">
    <property type="entry name" value="RCK_N"/>
</dbReference>
<evidence type="ECO:0000259" key="3">
    <source>
        <dbReference type="PROSITE" id="PS51201"/>
    </source>
</evidence>
<sequence length="136" mass="14954">MYIIIAGCSKVGAILVKKLSEEGHDVAVIDRDPEKFEQLGNGCNCMTITGVPIDEDVLKEAGIEKADALAAVTDDDNTNIMIAQIARQLYRVPKVLLETDDPERQRVLTIMGLQIICPTTLTVESFFSEMLNEEGK</sequence>
<dbReference type="PROSITE" id="PS51201">
    <property type="entry name" value="RCK_N"/>
    <property type="match status" value="1"/>
</dbReference>
<dbReference type="InterPro" id="IPR036291">
    <property type="entry name" value="NAD(P)-bd_dom_sf"/>
</dbReference>
<dbReference type="Pfam" id="PF02254">
    <property type="entry name" value="TrkA_N"/>
    <property type="match status" value="1"/>
</dbReference>
<keyword evidence="1" id="KW-0633">Potassium transport</keyword>
<feature type="domain" description="RCK N-terminal" evidence="3">
    <location>
        <begin position="1"/>
        <end position="120"/>
    </location>
</feature>
<comment type="caution">
    <text evidence="4">The sequence shown here is derived from an EMBL/GenBank/DDBJ whole genome shotgun (WGS) entry which is preliminary data.</text>
</comment>
<gene>
    <name evidence="4" type="ORF">SDC9_69500</name>
</gene>
<dbReference type="PANTHER" id="PTHR43833">
    <property type="entry name" value="POTASSIUM CHANNEL PROTEIN 2-RELATED-RELATED"/>
    <property type="match status" value="1"/>
</dbReference>
<keyword evidence="1" id="KW-0406">Ion transport</keyword>
<dbReference type="SUPFAM" id="SSF51735">
    <property type="entry name" value="NAD(P)-binding Rossmann-fold domains"/>
    <property type="match status" value="1"/>
</dbReference>
<evidence type="ECO:0000256" key="2">
    <source>
        <dbReference type="ARBA" id="ARBA00022958"/>
    </source>
</evidence>
<proteinExistence type="predicted"/>
<dbReference type="PRINTS" id="PR00335">
    <property type="entry name" value="KUPTAKETRKA"/>
</dbReference>
<keyword evidence="2" id="KW-0630">Potassium</keyword>
<organism evidence="4">
    <name type="scientific">bioreactor metagenome</name>
    <dbReference type="NCBI Taxonomy" id="1076179"/>
    <lineage>
        <taxon>unclassified sequences</taxon>
        <taxon>metagenomes</taxon>
        <taxon>ecological metagenomes</taxon>
    </lineage>
</organism>
<evidence type="ECO:0000313" key="4">
    <source>
        <dbReference type="EMBL" id="MPM23038.1"/>
    </source>
</evidence>
<accession>A0A644Y523</accession>
<dbReference type="InterPro" id="IPR050721">
    <property type="entry name" value="Trk_Ktr_HKT_K-transport"/>
</dbReference>
<dbReference type="EMBL" id="VSSQ01003943">
    <property type="protein sequence ID" value="MPM23038.1"/>
    <property type="molecule type" value="Genomic_DNA"/>
</dbReference>
<keyword evidence="1" id="KW-0813">Transport</keyword>
<dbReference type="GO" id="GO:0015079">
    <property type="term" value="F:potassium ion transmembrane transporter activity"/>
    <property type="evidence" value="ECO:0007669"/>
    <property type="project" value="InterPro"/>
</dbReference>
<evidence type="ECO:0000256" key="1">
    <source>
        <dbReference type="ARBA" id="ARBA00022538"/>
    </source>
</evidence>
<dbReference type="Gene3D" id="3.40.50.720">
    <property type="entry name" value="NAD(P)-binding Rossmann-like Domain"/>
    <property type="match status" value="1"/>
</dbReference>
<protein>
    <recommendedName>
        <fullName evidence="3">RCK N-terminal domain-containing protein</fullName>
    </recommendedName>
</protein>
<dbReference type="AlphaFoldDB" id="A0A644Y523"/>
<dbReference type="GO" id="GO:0005886">
    <property type="term" value="C:plasma membrane"/>
    <property type="evidence" value="ECO:0007669"/>
    <property type="project" value="InterPro"/>
</dbReference>
<reference evidence="4" key="1">
    <citation type="submission" date="2019-08" db="EMBL/GenBank/DDBJ databases">
        <authorList>
            <person name="Kucharzyk K."/>
            <person name="Murdoch R.W."/>
            <person name="Higgins S."/>
            <person name="Loffler F."/>
        </authorList>
    </citation>
    <scope>NUCLEOTIDE SEQUENCE</scope>
</reference>